<reference evidence="9" key="1">
    <citation type="submission" date="2017-05" db="EMBL/GenBank/DDBJ databases">
        <title>The Genome Sequence of Enterococcus sp. 9D6_DIV0238.</title>
        <authorList>
            <consortium name="The Broad Institute Genomics Platform"/>
            <consortium name="The Broad Institute Genomic Center for Infectious Diseases"/>
            <person name="Earl A."/>
            <person name="Manson A."/>
            <person name="Schwartman J."/>
            <person name="Gilmore M."/>
            <person name="Abouelleil A."/>
            <person name="Cao P."/>
            <person name="Chapman S."/>
            <person name="Cusick C."/>
            <person name="Shea T."/>
            <person name="Young S."/>
            <person name="Neafsey D."/>
            <person name="Nusbaum C."/>
            <person name="Birren B."/>
        </authorList>
    </citation>
    <scope>NUCLEOTIDE SEQUENCE [LARGE SCALE GENOMIC DNA]</scope>
    <source>
        <strain evidence="9">9D6_DIV0238</strain>
    </source>
</reference>
<dbReference type="PANTHER" id="PTHR34296">
    <property type="entry name" value="TRANSCRIPTIONAL ACTIVATOR PROTEIN MED"/>
    <property type="match status" value="1"/>
</dbReference>
<keyword evidence="3" id="KW-1003">Cell membrane</keyword>
<evidence type="ECO:0000313" key="9">
    <source>
        <dbReference type="EMBL" id="OUZ30653.1"/>
    </source>
</evidence>
<gene>
    <name evidence="10" type="ORF">A5889_002255</name>
    <name evidence="9" type="ORF">A5889_002941</name>
</gene>
<accession>A0A200J0A4</accession>
<organism evidence="9">
    <name type="scientific">Candidatus Enterococcus dunnyi</name>
    <dbReference type="NCBI Taxonomy" id="1834192"/>
    <lineage>
        <taxon>Bacteria</taxon>
        <taxon>Bacillati</taxon>
        <taxon>Bacillota</taxon>
        <taxon>Bacilli</taxon>
        <taxon>Lactobacillales</taxon>
        <taxon>Enterococcaceae</taxon>
        <taxon>Enterococcus</taxon>
    </lineage>
</organism>
<evidence type="ECO:0000256" key="3">
    <source>
        <dbReference type="ARBA" id="ARBA00022475"/>
    </source>
</evidence>
<comment type="subcellular location">
    <subcellularLocation>
        <location evidence="1">Cell membrane</location>
        <topology evidence="1">Lipid-anchor</topology>
    </subcellularLocation>
</comment>
<dbReference type="Proteomes" id="UP000196151">
    <property type="component" value="Chromosome"/>
</dbReference>
<evidence type="ECO:0000256" key="7">
    <source>
        <dbReference type="SAM" id="Phobius"/>
    </source>
</evidence>
<dbReference type="SUPFAM" id="SSF53822">
    <property type="entry name" value="Periplasmic binding protein-like I"/>
    <property type="match status" value="1"/>
</dbReference>
<dbReference type="GO" id="GO:0005886">
    <property type="term" value="C:plasma membrane"/>
    <property type="evidence" value="ECO:0007669"/>
    <property type="project" value="UniProtKB-SubCell"/>
</dbReference>
<dbReference type="EMBL" id="NIBQ01000003">
    <property type="protein sequence ID" value="OUZ30653.1"/>
    <property type="molecule type" value="Genomic_DNA"/>
</dbReference>
<dbReference type="InterPro" id="IPR028082">
    <property type="entry name" value="Peripla_BP_I"/>
</dbReference>
<keyword evidence="7" id="KW-0812">Transmembrane</keyword>
<feature type="domain" description="ABC transporter substrate-binding protein PnrA-like" evidence="8">
    <location>
        <begin position="93"/>
        <end position="407"/>
    </location>
</feature>
<comment type="similarity">
    <text evidence="2">Belongs to the BMP lipoprotein family.</text>
</comment>
<protein>
    <submittedName>
        <fullName evidence="9">Basic membrane protein</fullName>
    </submittedName>
</protein>
<dbReference type="PANTHER" id="PTHR34296:SF2">
    <property type="entry name" value="ABC TRANSPORTER GUANOSINE-BINDING PROTEIN NUPN"/>
    <property type="match status" value="1"/>
</dbReference>
<keyword evidence="7" id="KW-1133">Transmembrane helix</keyword>
<evidence type="ECO:0000256" key="2">
    <source>
        <dbReference type="ARBA" id="ARBA00008610"/>
    </source>
</evidence>
<evidence type="ECO:0000256" key="5">
    <source>
        <dbReference type="ARBA" id="ARBA00023136"/>
    </source>
</evidence>
<proteinExistence type="inferred from homology"/>
<evidence type="ECO:0000313" key="11">
    <source>
        <dbReference type="Proteomes" id="UP000196151"/>
    </source>
</evidence>
<evidence type="ECO:0000256" key="4">
    <source>
        <dbReference type="ARBA" id="ARBA00022729"/>
    </source>
</evidence>
<evidence type="ECO:0000313" key="10">
    <source>
        <dbReference type="EMBL" id="WYJ94742.1"/>
    </source>
</evidence>
<reference evidence="10" key="3">
    <citation type="submission" date="2024-03" db="EMBL/GenBank/DDBJ databases">
        <title>The Genome Sequence of Enterococcus sp. DIV0238c.</title>
        <authorList>
            <consortium name="The Broad Institute Genomics Platform"/>
            <consortium name="The Broad Institute Microbial Omics Core"/>
            <consortium name="The Broad Institute Genomic Center for Infectious Diseases"/>
            <person name="Earl A."/>
            <person name="Manson A."/>
            <person name="Gilmore M."/>
            <person name="Schwartman J."/>
            <person name="Shea T."/>
            <person name="Abouelleil A."/>
            <person name="Cao P."/>
            <person name="Chapman S."/>
            <person name="Cusick C."/>
            <person name="Young S."/>
            <person name="Neafsey D."/>
            <person name="Nusbaum C."/>
            <person name="Birren B."/>
        </authorList>
    </citation>
    <scope>NUCLEOTIDE SEQUENCE</scope>
    <source>
        <strain evidence="10">9D6_DIV0238</strain>
    </source>
</reference>
<name>A0A200J0A4_9ENTE</name>
<reference evidence="10" key="2">
    <citation type="submission" date="2017-05" db="EMBL/GenBank/DDBJ databases">
        <authorList>
            <consortium name="The Broad Institute Genomics Platform"/>
            <consortium name="The Broad Institute Genomic Center for Infectious Diseases"/>
            <person name="Earl A."/>
            <person name="Manson A."/>
            <person name="Schwartman J."/>
            <person name="Gilmore M."/>
            <person name="Abouelleil A."/>
            <person name="Cao P."/>
            <person name="Chapman S."/>
            <person name="Cusick C."/>
            <person name="Shea T."/>
            <person name="Young S."/>
            <person name="Neafsey D."/>
            <person name="Nusbaum C."/>
            <person name="Birren B."/>
        </authorList>
    </citation>
    <scope>NUCLEOTIDE SEQUENCE</scope>
    <source>
        <strain evidence="10">9D6_DIV0238</strain>
    </source>
</reference>
<dbReference type="InterPro" id="IPR003760">
    <property type="entry name" value="PnrA-like"/>
</dbReference>
<evidence type="ECO:0000259" key="8">
    <source>
        <dbReference type="Pfam" id="PF02608"/>
    </source>
</evidence>
<sequence>MQHKERSDLKLKSTRRTKRELLHYYLVSFSHSAVENIKLLLGGFTEMKKAKLFGFGLTALALTVALAACGGGKKDGTDSTGGNSAGGDADHSVVIVTDIGGVDDRSFNQSAWEGLQAWGKEHDLKKGADGFDYIQSNDASEYVTNIDTAVSNGFKTVFGIGYLLADSISTAADANPDTQFGIIDSVIEGKDNVVSATFKDQEASYLAGVAAAHTTKTNTVGFIGGEEGAVIDRFEAGFHQGVIDTAKELNKDIKVEIEYAASFGDPAKGKALAASMYQKGADIIFHASGGTGQGVFQEAKDLNETGSKDKVWVIGVDSDQDKEGKYKTKDGKEDNFTLTSTLKGVGAAVQDISNRALEDKFPGGEHLVYGLKDGGVDLTKGYLSDEAQKAVDKAKEEIIDEKITVPEVPKDVKE</sequence>
<feature type="transmembrane region" description="Helical" evidence="7">
    <location>
        <begin position="21"/>
        <end position="40"/>
    </location>
</feature>
<keyword evidence="5 7" id="KW-0472">Membrane</keyword>
<keyword evidence="6" id="KW-0449">Lipoprotein</keyword>
<dbReference type="EMBL" id="CP147246">
    <property type="protein sequence ID" value="WYJ94742.1"/>
    <property type="molecule type" value="Genomic_DNA"/>
</dbReference>
<evidence type="ECO:0000256" key="6">
    <source>
        <dbReference type="ARBA" id="ARBA00023288"/>
    </source>
</evidence>
<dbReference type="InterPro" id="IPR050957">
    <property type="entry name" value="BMP_lipoprotein"/>
</dbReference>
<dbReference type="CDD" id="cd06354">
    <property type="entry name" value="PBP1_PrnA-like"/>
    <property type="match status" value="1"/>
</dbReference>
<dbReference type="Pfam" id="PF02608">
    <property type="entry name" value="Bmp"/>
    <property type="match status" value="1"/>
</dbReference>
<dbReference type="Gene3D" id="3.40.50.2300">
    <property type="match status" value="2"/>
</dbReference>
<keyword evidence="4" id="KW-0732">Signal</keyword>
<keyword evidence="11" id="KW-1185">Reference proteome</keyword>
<dbReference type="AlphaFoldDB" id="A0A200J0A4"/>
<evidence type="ECO:0000256" key="1">
    <source>
        <dbReference type="ARBA" id="ARBA00004193"/>
    </source>
</evidence>